<reference evidence="1" key="1">
    <citation type="journal article" date="2020" name="Stud. Mycol.">
        <title>101 Dothideomycetes genomes: a test case for predicting lifestyles and emergence of pathogens.</title>
        <authorList>
            <person name="Haridas S."/>
            <person name="Albert R."/>
            <person name="Binder M."/>
            <person name="Bloem J."/>
            <person name="Labutti K."/>
            <person name="Salamov A."/>
            <person name="Andreopoulos B."/>
            <person name="Baker S."/>
            <person name="Barry K."/>
            <person name="Bills G."/>
            <person name="Bluhm B."/>
            <person name="Cannon C."/>
            <person name="Castanera R."/>
            <person name="Culley D."/>
            <person name="Daum C."/>
            <person name="Ezra D."/>
            <person name="Gonzalez J."/>
            <person name="Henrissat B."/>
            <person name="Kuo A."/>
            <person name="Liang C."/>
            <person name="Lipzen A."/>
            <person name="Lutzoni F."/>
            <person name="Magnuson J."/>
            <person name="Mondo S."/>
            <person name="Nolan M."/>
            <person name="Ohm R."/>
            <person name="Pangilinan J."/>
            <person name="Park H.-J."/>
            <person name="Ramirez L."/>
            <person name="Alfaro M."/>
            <person name="Sun H."/>
            <person name="Tritt A."/>
            <person name="Yoshinaga Y."/>
            <person name="Zwiers L.-H."/>
            <person name="Turgeon B."/>
            <person name="Goodwin S."/>
            <person name="Spatafora J."/>
            <person name="Crous P."/>
            <person name="Grigoriev I."/>
        </authorList>
    </citation>
    <scope>NUCLEOTIDE SEQUENCE</scope>
    <source>
        <strain evidence="1">CBS 113979</strain>
    </source>
</reference>
<keyword evidence="2" id="KW-1185">Reference proteome</keyword>
<dbReference type="Proteomes" id="UP000800041">
    <property type="component" value="Unassembled WGS sequence"/>
</dbReference>
<proteinExistence type="predicted"/>
<protein>
    <submittedName>
        <fullName evidence="1">Uncharacterized protein</fullName>
    </submittedName>
</protein>
<accession>A0A6G1H395</accession>
<gene>
    <name evidence="1" type="ORF">K402DRAFT_49996</name>
</gene>
<organism evidence="1 2">
    <name type="scientific">Aulographum hederae CBS 113979</name>
    <dbReference type="NCBI Taxonomy" id="1176131"/>
    <lineage>
        <taxon>Eukaryota</taxon>
        <taxon>Fungi</taxon>
        <taxon>Dikarya</taxon>
        <taxon>Ascomycota</taxon>
        <taxon>Pezizomycotina</taxon>
        <taxon>Dothideomycetes</taxon>
        <taxon>Pleosporomycetidae</taxon>
        <taxon>Aulographales</taxon>
        <taxon>Aulographaceae</taxon>
    </lineage>
</organism>
<evidence type="ECO:0000313" key="2">
    <source>
        <dbReference type="Proteomes" id="UP000800041"/>
    </source>
</evidence>
<sequence>MQCLPLVRYSRAKPLSSPPFNLHIPRAPAFDLVTIRLPNYPTSGIVCLFVIYPYCICSVPSISSVSFFCYHLPLFDKAPLAYLPPPSSESCSRRLLIYGCDPGSPGTRR</sequence>
<dbReference type="EMBL" id="ML977152">
    <property type="protein sequence ID" value="KAF1987479.1"/>
    <property type="molecule type" value="Genomic_DNA"/>
</dbReference>
<dbReference type="AlphaFoldDB" id="A0A6G1H395"/>
<name>A0A6G1H395_9PEZI</name>
<evidence type="ECO:0000313" key="1">
    <source>
        <dbReference type="EMBL" id="KAF1987479.1"/>
    </source>
</evidence>